<comment type="caution">
    <text evidence="1">The sequence shown here is derived from an EMBL/GenBank/DDBJ whole genome shotgun (WGS) entry which is preliminary data.</text>
</comment>
<dbReference type="Proteomes" id="UP000657918">
    <property type="component" value="Unassembled WGS sequence"/>
</dbReference>
<dbReference type="EMBL" id="JADGMS010000012">
    <property type="protein sequence ID" value="KAF9671009.1"/>
    <property type="molecule type" value="Genomic_DNA"/>
</dbReference>
<dbReference type="PANTHER" id="PTHR33231">
    <property type="entry name" value="30S RIBOSOMAL PROTEIN"/>
    <property type="match status" value="1"/>
</dbReference>
<dbReference type="GO" id="GO:0022627">
    <property type="term" value="C:cytosolic small ribosomal subunit"/>
    <property type="evidence" value="ECO:0007669"/>
    <property type="project" value="TreeGrafter"/>
</dbReference>
<keyword evidence="2" id="KW-1185">Reference proteome</keyword>
<dbReference type="AlphaFoldDB" id="A0A835JM92"/>
<sequence>MWKTRQFKNVVYLVREIDARLSVRGGELGKGLKMRGAATLFTERHGVVGAEEDAVTIYASIDPVSSIIQRTS</sequence>
<organism evidence="1 2">
    <name type="scientific">Salix dunnii</name>
    <dbReference type="NCBI Taxonomy" id="1413687"/>
    <lineage>
        <taxon>Eukaryota</taxon>
        <taxon>Viridiplantae</taxon>
        <taxon>Streptophyta</taxon>
        <taxon>Embryophyta</taxon>
        <taxon>Tracheophyta</taxon>
        <taxon>Spermatophyta</taxon>
        <taxon>Magnoliopsida</taxon>
        <taxon>eudicotyledons</taxon>
        <taxon>Gunneridae</taxon>
        <taxon>Pentapetalae</taxon>
        <taxon>rosids</taxon>
        <taxon>fabids</taxon>
        <taxon>Malpighiales</taxon>
        <taxon>Salicaceae</taxon>
        <taxon>Saliceae</taxon>
        <taxon>Salix</taxon>
    </lineage>
</organism>
<dbReference type="PANTHER" id="PTHR33231:SF1">
    <property type="entry name" value="30S RIBOSOMAL PROTEIN"/>
    <property type="match status" value="1"/>
</dbReference>
<evidence type="ECO:0000313" key="1">
    <source>
        <dbReference type="EMBL" id="KAF9671009.1"/>
    </source>
</evidence>
<dbReference type="InterPro" id="IPR050574">
    <property type="entry name" value="HPF/YfiA_ribosome-assoc"/>
</dbReference>
<evidence type="ECO:0000313" key="2">
    <source>
        <dbReference type="Proteomes" id="UP000657918"/>
    </source>
</evidence>
<gene>
    <name evidence="1" type="ORF">SADUNF_Sadunf12G0002200</name>
</gene>
<reference evidence="1 2" key="1">
    <citation type="submission" date="2020-10" db="EMBL/GenBank/DDBJ databases">
        <title>Plant Genome Project.</title>
        <authorList>
            <person name="Zhang R.-G."/>
        </authorList>
    </citation>
    <scope>NUCLEOTIDE SEQUENCE [LARGE SCALE GENOMIC DNA]</scope>
    <source>
        <strain evidence="1">FAFU-HL-1</strain>
        <tissue evidence="1">Leaf</tissue>
    </source>
</reference>
<name>A0A835JM92_9ROSI</name>
<dbReference type="GO" id="GO:0045900">
    <property type="term" value="P:negative regulation of translational elongation"/>
    <property type="evidence" value="ECO:0007669"/>
    <property type="project" value="TreeGrafter"/>
</dbReference>
<dbReference type="GO" id="GO:0043024">
    <property type="term" value="F:ribosomal small subunit binding"/>
    <property type="evidence" value="ECO:0007669"/>
    <property type="project" value="TreeGrafter"/>
</dbReference>
<accession>A0A835JM92</accession>
<proteinExistence type="predicted"/>
<protein>
    <submittedName>
        <fullName evidence="1">Uncharacterized protein</fullName>
    </submittedName>
</protein>
<dbReference type="OrthoDB" id="10253151at2759"/>